<name>A0A926FA55_9FIRM</name>
<dbReference type="PANTHER" id="PTHR35867">
    <property type="entry name" value="PROTEIN RSEC"/>
    <property type="match status" value="1"/>
</dbReference>
<proteinExistence type="predicted"/>
<evidence type="ECO:0000313" key="2">
    <source>
        <dbReference type="EMBL" id="MBC8597128.1"/>
    </source>
</evidence>
<feature type="transmembrane region" description="Helical" evidence="1">
    <location>
        <begin position="70"/>
        <end position="91"/>
    </location>
</feature>
<keyword evidence="1" id="KW-0812">Transmembrane</keyword>
<comment type="caution">
    <text evidence="2">The sequence shown here is derived from an EMBL/GenBank/DDBJ whole genome shotgun (WGS) entry which is preliminary data.</text>
</comment>
<dbReference type="PANTHER" id="PTHR35867:SF1">
    <property type="entry name" value="PROTEIN RSEC"/>
    <property type="match status" value="1"/>
</dbReference>
<dbReference type="Proteomes" id="UP000647416">
    <property type="component" value="Unassembled WGS sequence"/>
</dbReference>
<evidence type="ECO:0000313" key="3">
    <source>
        <dbReference type="Proteomes" id="UP000647416"/>
    </source>
</evidence>
<dbReference type="Pfam" id="PF04246">
    <property type="entry name" value="RseC_MucC"/>
    <property type="match status" value="1"/>
</dbReference>
<dbReference type="EMBL" id="JACRTE010000014">
    <property type="protein sequence ID" value="MBC8597128.1"/>
    <property type="molecule type" value="Genomic_DNA"/>
</dbReference>
<protein>
    <submittedName>
        <fullName evidence="2">SoxR reducing system RseC family protein</fullName>
    </submittedName>
</protein>
<feature type="transmembrane region" description="Helical" evidence="1">
    <location>
        <begin position="97"/>
        <end position="116"/>
    </location>
</feature>
<gene>
    <name evidence="2" type="ORF">H8706_09640</name>
</gene>
<accession>A0A926FA55</accession>
<reference evidence="2" key="1">
    <citation type="submission" date="2020-08" db="EMBL/GenBank/DDBJ databases">
        <title>Genome public.</title>
        <authorList>
            <person name="Liu C."/>
            <person name="Sun Q."/>
        </authorList>
    </citation>
    <scope>NUCLEOTIDE SEQUENCE</scope>
    <source>
        <strain evidence="2">NSJ-50</strain>
    </source>
</reference>
<keyword evidence="1" id="KW-0472">Membrane</keyword>
<sequence>MTGQGRVTKTDGKFAYVLCVRKSACGESCVHCKICENRGVQVLAENSIGASEGDTVSVTASTKSVLFSSFILYILPVILFIVSLILGGAVFKSEKLSLIFTAVSLAVWLIVIKFLGKKEITHTISEVIYHRD</sequence>
<dbReference type="InterPro" id="IPR007359">
    <property type="entry name" value="SigmaE_reg_RseC_MucC"/>
</dbReference>
<keyword evidence="1" id="KW-1133">Transmembrane helix</keyword>
<keyword evidence="3" id="KW-1185">Reference proteome</keyword>
<dbReference type="RefSeq" id="WP_262432452.1">
    <property type="nucleotide sequence ID" value="NZ_JACRTE010000014.1"/>
</dbReference>
<dbReference type="AlphaFoldDB" id="A0A926FA55"/>
<evidence type="ECO:0000256" key="1">
    <source>
        <dbReference type="SAM" id="Phobius"/>
    </source>
</evidence>
<organism evidence="2 3">
    <name type="scientific">Qingrenia yutianensis</name>
    <dbReference type="NCBI Taxonomy" id="2763676"/>
    <lineage>
        <taxon>Bacteria</taxon>
        <taxon>Bacillati</taxon>
        <taxon>Bacillota</taxon>
        <taxon>Clostridia</taxon>
        <taxon>Eubacteriales</taxon>
        <taxon>Oscillospiraceae</taxon>
        <taxon>Qingrenia</taxon>
    </lineage>
</organism>